<proteinExistence type="predicted"/>
<dbReference type="Proteomes" id="UP000002620">
    <property type="component" value="Chromosome"/>
</dbReference>
<dbReference type="AlphaFoldDB" id="C9RCP0"/>
<dbReference type="HOGENOM" id="CLU_3057838_0_0_9"/>
<dbReference type="KEGG" id="adg:Adeg_0878"/>
<sequence>MLELKRLKAEPEDLLGELRALRAEVTRHPGAVEEVLKAFGAVDVGAEFAVPSH</sequence>
<dbReference type="RefSeq" id="WP_015738894.1">
    <property type="nucleotide sequence ID" value="NC_013385.1"/>
</dbReference>
<evidence type="ECO:0000313" key="1">
    <source>
        <dbReference type="EMBL" id="ACX52017.1"/>
    </source>
</evidence>
<dbReference type="STRING" id="429009.Adeg_0878"/>
<dbReference type="EMBL" id="CP001785">
    <property type="protein sequence ID" value="ACX52017.1"/>
    <property type="molecule type" value="Genomic_DNA"/>
</dbReference>
<organism evidence="1 2">
    <name type="scientific">Ammonifex degensii (strain DSM 10501 / KC4)</name>
    <dbReference type="NCBI Taxonomy" id="429009"/>
    <lineage>
        <taxon>Bacteria</taxon>
        <taxon>Bacillati</taxon>
        <taxon>Bacillota</taxon>
        <taxon>Clostridia</taxon>
        <taxon>Thermoanaerobacterales</taxon>
        <taxon>Thermoanaerobacteraceae</taxon>
        <taxon>Ammonifex</taxon>
    </lineage>
</organism>
<name>C9RCP0_AMMDK</name>
<accession>C9RCP0</accession>
<protein>
    <submittedName>
        <fullName evidence="1">Uncharacterized protein</fullName>
    </submittedName>
</protein>
<keyword evidence="2" id="KW-1185">Reference proteome</keyword>
<gene>
    <name evidence="1" type="ordered locus">Adeg_0878</name>
</gene>
<reference evidence="1 2" key="1">
    <citation type="submission" date="2009-10" db="EMBL/GenBank/DDBJ databases">
        <title>Complete sequence of chromosome of Ammonifex degensii KC4.</title>
        <authorList>
            <consortium name="US DOE Joint Genome Institute"/>
            <person name="Kerfeld C."/>
            <person name="Goodner B."/>
            <person name="Huber H."/>
            <person name="Stetter K."/>
            <person name="Lucas S."/>
            <person name="Copeland A."/>
            <person name="Lapidus A."/>
            <person name="Glavina del Rio T."/>
            <person name="Dalin E."/>
            <person name="Tice H."/>
            <person name="Bruce D."/>
            <person name="Goodwin L."/>
            <person name="Pitluck S."/>
            <person name="Saunders E."/>
            <person name="Brettin T."/>
            <person name="Detter J.C."/>
            <person name="Han C."/>
            <person name="Larimer F."/>
            <person name="Land M."/>
            <person name="Hauser L."/>
            <person name="Kyrpides N."/>
            <person name="Ovchinnikova G."/>
            <person name="Richardson P."/>
        </authorList>
    </citation>
    <scope>NUCLEOTIDE SEQUENCE [LARGE SCALE GENOMIC DNA]</scope>
    <source>
        <strain evidence="2">DSM 10501 / KC4</strain>
    </source>
</reference>
<evidence type="ECO:0000313" key="2">
    <source>
        <dbReference type="Proteomes" id="UP000002620"/>
    </source>
</evidence>